<feature type="region of interest" description="Disordered" evidence="2">
    <location>
        <begin position="239"/>
        <end position="271"/>
    </location>
</feature>
<dbReference type="PANTHER" id="PTHR33375:SF1">
    <property type="entry name" value="CHROMOSOME-PARTITIONING PROTEIN PARB-RELATED"/>
    <property type="match status" value="1"/>
</dbReference>
<dbReference type="SUPFAM" id="SSF109709">
    <property type="entry name" value="KorB DNA-binding domain-like"/>
    <property type="match status" value="1"/>
</dbReference>
<dbReference type="SMART" id="SM00470">
    <property type="entry name" value="ParB"/>
    <property type="match status" value="1"/>
</dbReference>
<dbReference type="Proteomes" id="UP000198607">
    <property type="component" value="Unassembled WGS sequence"/>
</dbReference>
<dbReference type="RefSeq" id="WP_245715622.1">
    <property type="nucleotide sequence ID" value="NZ_FNCY01000034.1"/>
</dbReference>
<dbReference type="Gene3D" id="1.10.10.2830">
    <property type="match status" value="1"/>
</dbReference>
<organism evidence="4 5">
    <name type="scientific">Propionivibrio dicarboxylicus</name>
    <dbReference type="NCBI Taxonomy" id="83767"/>
    <lineage>
        <taxon>Bacteria</taxon>
        <taxon>Pseudomonadati</taxon>
        <taxon>Pseudomonadota</taxon>
        <taxon>Betaproteobacteria</taxon>
        <taxon>Rhodocyclales</taxon>
        <taxon>Rhodocyclaceae</taxon>
        <taxon>Propionivibrio</taxon>
    </lineage>
</organism>
<dbReference type="Pfam" id="PF02195">
    <property type="entry name" value="ParB_N"/>
    <property type="match status" value="1"/>
</dbReference>
<dbReference type="InterPro" id="IPR003115">
    <property type="entry name" value="ParB_N"/>
</dbReference>
<evidence type="ECO:0000256" key="2">
    <source>
        <dbReference type="SAM" id="MobiDB-lite"/>
    </source>
</evidence>
<dbReference type="NCBIfam" id="TIGR00180">
    <property type="entry name" value="parB_part"/>
    <property type="match status" value="1"/>
</dbReference>
<dbReference type="EMBL" id="FNCY01000034">
    <property type="protein sequence ID" value="SDI82849.1"/>
    <property type="molecule type" value="Genomic_DNA"/>
</dbReference>
<dbReference type="GO" id="GO:0005694">
    <property type="term" value="C:chromosome"/>
    <property type="evidence" value="ECO:0007669"/>
    <property type="project" value="TreeGrafter"/>
</dbReference>
<feature type="compositionally biased region" description="Low complexity" evidence="2">
    <location>
        <begin position="254"/>
        <end position="265"/>
    </location>
</feature>
<feature type="region of interest" description="Disordered" evidence="2">
    <location>
        <begin position="213"/>
        <end position="232"/>
    </location>
</feature>
<dbReference type="AlphaFoldDB" id="A0A1G8NRG8"/>
<name>A0A1G8NRG8_9RHOO</name>
<keyword evidence="5" id="KW-1185">Reference proteome</keyword>
<sequence>MMAFKDSPAQFQIIDVSLLDPDPEHARRNIAEENLKGLVNSIQKVGLIHPIVVRPAATEGRYTVIAGERRRQAAIRAGERVVPVVIRTCAANTVLEVQVFENIGLGVRSALEPRDMANAIQTIAGRFETPEAAAQHFGRAPTWLGQATAAANLSEKVTALLDSGKIASTGAAVQLERLAKKSETLAEALIDQIEQLPEGERASKKVVDDALLEAGGRSKKEQEAPREAPVVMAAPVADSLPEASDARPPWEETPVPQAVSPSSSPRTKVNPSKVKRVAELLGLSEENEEDLLVRLIDEFLALKDAA</sequence>
<proteinExistence type="inferred from homology"/>
<dbReference type="SUPFAM" id="SSF110849">
    <property type="entry name" value="ParB/Sulfiredoxin"/>
    <property type="match status" value="1"/>
</dbReference>
<gene>
    <name evidence="4" type="ORF">SAMN05660652_04098</name>
</gene>
<dbReference type="GO" id="GO:0003677">
    <property type="term" value="F:DNA binding"/>
    <property type="evidence" value="ECO:0007669"/>
    <property type="project" value="InterPro"/>
</dbReference>
<evidence type="ECO:0000313" key="4">
    <source>
        <dbReference type="EMBL" id="SDI82849.1"/>
    </source>
</evidence>
<dbReference type="GO" id="GO:0045881">
    <property type="term" value="P:positive regulation of sporulation resulting in formation of a cellular spore"/>
    <property type="evidence" value="ECO:0007669"/>
    <property type="project" value="TreeGrafter"/>
</dbReference>
<feature type="compositionally biased region" description="Basic and acidic residues" evidence="2">
    <location>
        <begin position="216"/>
        <end position="226"/>
    </location>
</feature>
<dbReference type="PANTHER" id="PTHR33375">
    <property type="entry name" value="CHROMOSOME-PARTITIONING PROTEIN PARB-RELATED"/>
    <property type="match status" value="1"/>
</dbReference>
<dbReference type="InterPro" id="IPR036086">
    <property type="entry name" value="ParB/Sulfiredoxin_sf"/>
</dbReference>
<reference evidence="4 5" key="1">
    <citation type="submission" date="2016-10" db="EMBL/GenBank/DDBJ databases">
        <authorList>
            <person name="de Groot N.N."/>
        </authorList>
    </citation>
    <scope>NUCLEOTIDE SEQUENCE [LARGE SCALE GENOMIC DNA]</scope>
    <source>
        <strain evidence="4 5">DSM 5885</strain>
    </source>
</reference>
<feature type="domain" description="ParB-like N-terminal" evidence="3">
    <location>
        <begin position="12"/>
        <end position="103"/>
    </location>
</feature>
<evidence type="ECO:0000259" key="3">
    <source>
        <dbReference type="SMART" id="SM00470"/>
    </source>
</evidence>
<dbReference type="GO" id="GO:0007059">
    <property type="term" value="P:chromosome segregation"/>
    <property type="evidence" value="ECO:0007669"/>
    <property type="project" value="TreeGrafter"/>
</dbReference>
<evidence type="ECO:0000256" key="1">
    <source>
        <dbReference type="ARBA" id="ARBA00006295"/>
    </source>
</evidence>
<dbReference type="InterPro" id="IPR050336">
    <property type="entry name" value="Chromosome_partition/occlusion"/>
</dbReference>
<dbReference type="InterPro" id="IPR004437">
    <property type="entry name" value="ParB/RepB/Spo0J"/>
</dbReference>
<evidence type="ECO:0000313" key="5">
    <source>
        <dbReference type="Proteomes" id="UP000198607"/>
    </source>
</evidence>
<accession>A0A1G8NRG8</accession>
<dbReference type="STRING" id="83767.SAMN05660652_04098"/>
<protein>
    <submittedName>
        <fullName evidence="4">Chromosome partitioning protein, ParB family</fullName>
    </submittedName>
</protein>
<comment type="similarity">
    <text evidence="1">Belongs to the ParB family.</text>
</comment>
<dbReference type="Gene3D" id="3.90.1530.10">
    <property type="entry name" value="Conserved hypothetical protein from pyrococcus furiosus pfu- 392566-001, ParB domain"/>
    <property type="match status" value="1"/>
</dbReference>